<dbReference type="Proteomes" id="UP000612746">
    <property type="component" value="Unassembled WGS sequence"/>
</dbReference>
<reference evidence="8" key="1">
    <citation type="submission" date="2020-12" db="EMBL/GenBank/DDBJ databases">
        <title>Metabolic potential, ecology and presence of endohyphal bacteria is reflected in genomic diversity of Mucoromycotina.</title>
        <authorList>
            <person name="Muszewska A."/>
            <person name="Okrasinska A."/>
            <person name="Steczkiewicz K."/>
            <person name="Drgas O."/>
            <person name="Orlowska M."/>
            <person name="Perlinska-Lenart U."/>
            <person name="Aleksandrzak-Piekarczyk T."/>
            <person name="Szatraj K."/>
            <person name="Zielenkiewicz U."/>
            <person name="Pilsyk S."/>
            <person name="Malc E."/>
            <person name="Mieczkowski P."/>
            <person name="Kruszewska J.S."/>
            <person name="Biernat P."/>
            <person name="Pawlowska J."/>
        </authorList>
    </citation>
    <scope>NUCLEOTIDE SEQUENCE</scope>
    <source>
        <strain evidence="8">WA0000051536</strain>
    </source>
</reference>
<dbReference type="PROSITE" id="PS51968">
    <property type="entry name" value="GRH_CP2_DB"/>
    <property type="match status" value="1"/>
</dbReference>
<dbReference type="Pfam" id="PF04516">
    <property type="entry name" value="CP2"/>
    <property type="match status" value="1"/>
</dbReference>
<dbReference type="GO" id="GO:0000978">
    <property type="term" value="F:RNA polymerase II cis-regulatory region sequence-specific DNA binding"/>
    <property type="evidence" value="ECO:0007669"/>
    <property type="project" value="TreeGrafter"/>
</dbReference>
<name>A0A8H7QAV3_9FUNG</name>
<evidence type="ECO:0000259" key="7">
    <source>
        <dbReference type="PROSITE" id="PS51968"/>
    </source>
</evidence>
<dbReference type="PANTHER" id="PTHR11037">
    <property type="entry name" value="TRANSCRIPTION FACTOR CP2"/>
    <property type="match status" value="1"/>
</dbReference>
<dbReference type="PANTHER" id="PTHR11037:SF20">
    <property type="entry name" value="PROTEIN GRAINYHEAD"/>
    <property type="match status" value="1"/>
</dbReference>
<dbReference type="InterPro" id="IPR040167">
    <property type="entry name" value="TF_CP2-like"/>
</dbReference>
<accession>A0A8H7QAV3</accession>
<dbReference type="EMBL" id="JAEPRA010000001">
    <property type="protein sequence ID" value="KAG2188710.1"/>
    <property type="molecule type" value="Genomic_DNA"/>
</dbReference>
<dbReference type="GO" id="GO:0001228">
    <property type="term" value="F:DNA-binding transcription activator activity, RNA polymerase II-specific"/>
    <property type="evidence" value="ECO:0007669"/>
    <property type="project" value="TreeGrafter"/>
</dbReference>
<evidence type="ECO:0000256" key="1">
    <source>
        <dbReference type="ARBA" id="ARBA00004123"/>
    </source>
</evidence>
<evidence type="ECO:0000256" key="3">
    <source>
        <dbReference type="ARBA" id="ARBA00023125"/>
    </source>
</evidence>
<keyword evidence="5" id="KW-0539">Nucleus</keyword>
<comment type="subcellular location">
    <subcellularLocation>
        <location evidence="1">Nucleus</location>
    </subcellularLocation>
</comment>
<evidence type="ECO:0000256" key="6">
    <source>
        <dbReference type="SAM" id="MobiDB-lite"/>
    </source>
</evidence>
<dbReference type="GO" id="GO:0005634">
    <property type="term" value="C:nucleus"/>
    <property type="evidence" value="ECO:0007669"/>
    <property type="project" value="UniProtKB-SubCell"/>
</dbReference>
<keyword evidence="2" id="KW-0805">Transcription regulation</keyword>
<dbReference type="Pfam" id="PF25416">
    <property type="entry name" value="GRHL1_C"/>
    <property type="match status" value="1"/>
</dbReference>
<keyword evidence="4" id="KW-0804">Transcription</keyword>
<organism evidence="8 9">
    <name type="scientific">Umbelopsis vinacea</name>
    <dbReference type="NCBI Taxonomy" id="44442"/>
    <lineage>
        <taxon>Eukaryota</taxon>
        <taxon>Fungi</taxon>
        <taxon>Fungi incertae sedis</taxon>
        <taxon>Mucoromycota</taxon>
        <taxon>Mucoromycotina</taxon>
        <taxon>Umbelopsidomycetes</taxon>
        <taxon>Umbelopsidales</taxon>
        <taxon>Umbelopsidaceae</taxon>
        <taxon>Umbelopsis</taxon>
    </lineage>
</organism>
<protein>
    <recommendedName>
        <fullName evidence="7">Grh/CP2 DB domain-containing protein</fullName>
    </recommendedName>
</protein>
<dbReference type="InterPro" id="IPR057520">
    <property type="entry name" value="GRHL1/CP2_C"/>
</dbReference>
<evidence type="ECO:0000313" key="9">
    <source>
        <dbReference type="Proteomes" id="UP000612746"/>
    </source>
</evidence>
<dbReference type="OrthoDB" id="7680836at2759"/>
<dbReference type="AlphaFoldDB" id="A0A8H7QAV3"/>
<evidence type="ECO:0000313" key="8">
    <source>
        <dbReference type="EMBL" id="KAG2188710.1"/>
    </source>
</evidence>
<evidence type="ECO:0000256" key="5">
    <source>
        <dbReference type="ARBA" id="ARBA00023242"/>
    </source>
</evidence>
<proteinExistence type="predicted"/>
<comment type="caution">
    <text evidence="8">The sequence shown here is derived from an EMBL/GenBank/DDBJ whole genome shotgun (WGS) entry which is preliminary data.</text>
</comment>
<dbReference type="InterPro" id="IPR007604">
    <property type="entry name" value="CP2"/>
</dbReference>
<evidence type="ECO:0000256" key="4">
    <source>
        <dbReference type="ARBA" id="ARBA00023163"/>
    </source>
</evidence>
<feature type="domain" description="Grh/CP2 DB" evidence="7">
    <location>
        <begin position="31"/>
        <end position="262"/>
    </location>
</feature>
<evidence type="ECO:0000256" key="2">
    <source>
        <dbReference type="ARBA" id="ARBA00023015"/>
    </source>
</evidence>
<sequence length="423" mass="47981">MLYTDDSRTQFPPSPNPFVPSSSSDSRPFSSFHPRFDVSLEAPTAIALQDDDVPLTYINRGQYYIITLNDRQEFDGDIETTVILAFHDQQHRRVATSFWKFWLGQQPTTSSPRAIDIDQEHSQGTYGIALRSFDRISFNWRGKNGARVFLRFNCLSTDFSRIKGVKGIPLRIHVESRVVDEPGNKVEKCICRVRIFRDKGAQRKLKDERKHVEKQIEKLQAEDHVDIESHPLWKLYTTESTVTPFSLLYTSTAGIPEAIMPITRESFQPPPRMPPLPPPPSGEVSVSMISPIPDPPLPPGFSYMATQPLHTPTHPPAALDIDPTYVPRSRSSTAVLNIFIRYAQHDTHYRAIYLQRFTVGDLVDKICQKININPASITAVIRLKGHINIAVDDQVVEAMREEQSIDVDYDINPDGSLTLLLSY</sequence>
<gene>
    <name evidence="8" type="ORF">INT44_003849</name>
</gene>
<keyword evidence="9" id="KW-1185">Reference proteome</keyword>
<keyword evidence="3" id="KW-0238">DNA-binding</keyword>
<feature type="region of interest" description="Disordered" evidence="6">
    <location>
        <begin position="1"/>
        <end position="26"/>
    </location>
</feature>